<feature type="transmembrane region" description="Helical" evidence="13">
    <location>
        <begin position="281"/>
        <end position="298"/>
    </location>
</feature>
<evidence type="ECO:0000256" key="9">
    <source>
        <dbReference type="ARBA" id="ARBA00022989"/>
    </source>
</evidence>
<dbReference type="GO" id="GO:0015297">
    <property type="term" value="F:antiporter activity"/>
    <property type="evidence" value="ECO:0007669"/>
    <property type="project" value="UniProtKB-KW"/>
</dbReference>
<keyword evidence="15" id="KW-1185">Reference proteome</keyword>
<evidence type="ECO:0000256" key="4">
    <source>
        <dbReference type="ARBA" id="ARBA00020268"/>
    </source>
</evidence>
<evidence type="ECO:0000313" key="15">
    <source>
        <dbReference type="Proteomes" id="UP000654279"/>
    </source>
</evidence>
<keyword evidence="5" id="KW-0813">Transport</keyword>
<feature type="transmembrane region" description="Helical" evidence="13">
    <location>
        <begin position="163"/>
        <end position="186"/>
    </location>
</feature>
<dbReference type="PANTHER" id="PTHR43298:SF2">
    <property type="entry name" value="FMN_FAD EXPORTER YEEO-RELATED"/>
    <property type="match status" value="1"/>
</dbReference>
<gene>
    <name evidence="14" type="ORF">H8699_10050</name>
</gene>
<keyword evidence="6" id="KW-0050">Antiport</keyword>
<evidence type="ECO:0000256" key="6">
    <source>
        <dbReference type="ARBA" id="ARBA00022449"/>
    </source>
</evidence>
<evidence type="ECO:0000256" key="1">
    <source>
        <dbReference type="ARBA" id="ARBA00003408"/>
    </source>
</evidence>
<reference evidence="14" key="1">
    <citation type="submission" date="2020-08" db="EMBL/GenBank/DDBJ databases">
        <title>Genome public.</title>
        <authorList>
            <person name="Liu C."/>
            <person name="Sun Q."/>
        </authorList>
    </citation>
    <scope>NUCLEOTIDE SEQUENCE</scope>
    <source>
        <strain evidence="14">NSJ-44</strain>
    </source>
</reference>
<organism evidence="14 15">
    <name type="scientific">Luoshenia tenuis</name>
    <dbReference type="NCBI Taxonomy" id="2763654"/>
    <lineage>
        <taxon>Bacteria</taxon>
        <taxon>Bacillati</taxon>
        <taxon>Bacillota</taxon>
        <taxon>Clostridia</taxon>
        <taxon>Christensenellales</taxon>
        <taxon>Christensenellaceae</taxon>
        <taxon>Luoshenia</taxon>
    </lineage>
</organism>
<evidence type="ECO:0000256" key="2">
    <source>
        <dbReference type="ARBA" id="ARBA00004651"/>
    </source>
</evidence>
<dbReference type="RefSeq" id="WP_249285585.1">
    <property type="nucleotide sequence ID" value="NZ_JACRSO010000004.1"/>
</dbReference>
<feature type="transmembrane region" description="Helical" evidence="13">
    <location>
        <begin position="92"/>
        <end position="121"/>
    </location>
</feature>
<feature type="transmembrane region" description="Helical" evidence="13">
    <location>
        <begin position="319"/>
        <end position="343"/>
    </location>
</feature>
<dbReference type="NCBIfam" id="TIGR00797">
    <property type="entry name" value="matE"/>
    <property type="match status" value="1"/>
</dbReference>
<dbReference type="PIRSF" id="PIRSF006603">
    <property type="entry name" value="DinF"/>
    <property type="match status" value="1"/>
</dbReference>
<name>A0A926D3P3_9FIRM</name>
<evidence type="ECO:0000256" key="8">
    <source>
        <dbReference type="ARBA" id="ARBA00022692"/>
    </source>
</evidence>
<keyword evidence="7" id="KW-1003">Cell membrane</keyword>
<comment type="subcellular location">
    <subcellularLocation>
        <location evidence="2">Cell membrane</location>
        <topology evidence="2">Multi-pass membrane protein</topology>
    </subcellularLocation>
</comment>
<keyword evidence="8 13" id="KW-0812">Transmembrane</keyword>
<feature type="transmembrane region" description="Helical" evidence="13">
    <location>
        <begin position="192"/>
        <end position="213"/>
    </location>
</feature>
<proteinExistence type="inferred from homology"/>
<evidence type="ECO:0000256" key="11">
    <source>
        <dbReference type="ARBA" id="ARBA00023136"/>
    </source>
</evidence>
<comment type="caution">
    <text evidence="14">The sequence shown here is derived from an EMBL/GenBank/DDBJ whole genome shotgun (WGS) entry which is preliminary data.</text>
</comment>
<feature type="transmembrane region" description="Helical" evidence="13">
    <location>
        <begin position="390"/>
        <end position="410"/>
    </location>
</feature>
<evidence type="ECO:0000256" key="10">
    <source>
        <dbReference type="ARBA" id="ARBA00023065"/>
    </source>
</evidence>
<evidence type="ECO:0000256" key="3">
    <source>
        <dbReference type="ARBA" id="ARBA00010199"/>
    </source>
</evidence>
<feature type="transmembrane region" description="Helical" evidence="13">
    <location>
        <begin position="355"/>
        <end position="378"/>
    </location>
</feature>
<dbReference type="AlphaFoldDB" id="A0A926D3P3"/>
<dbReference type="InterPro" id="IPR050222">
    <property type="entry name" value="MATE_MdtK"/>
</dbReference>
<comment type="similarity">
    <text evidence="3">Belongs to the multi antimicrobial extrusion (MATE) (TC 2.A.66.1) family.</text>
</comment>
<dbReference type="InterPro" id="IPR002528">
    <property type="entry name" value="MATE_fam"/>
</dbReference>
<feature type="transmembrane region" description="Helical" evidence="13">
    <location>
        <begin position="57"/>
        <end position="80"/>
    </location>
</feature>
<feature type="transmembrane region" description="Helical" evidence="13">
    <location>
        <begin position="133"/>
        <end position="151"/>
    </location>
</feature>
<comment type="function">
    <text evidence="1">Multidrug efflux pump.</text>
</comment>
<evidence type="ECO:0000256" key="7">
    <source>
        <dbReference type="ARBA" id="ARBA00022475"/>
    </source>
</evidence>
<evidence type="ECO:0000256" key="13">
    <source>
        <dbReference type="SAM" id="Phobius"/>
    </source>
</evidence>
<keyword evidence="9 13" id="KW-1133">Transmembrane helix</keyword>
<dbReference type="InterPro" id="IPR048279">
    <property type="entry name" value="MdtK-like"/>
</dbReference>
<dbReference type="EMBL" id="JACRSO010000004">
    <property type="protein sequence ID" value="MBC8529770.1"/>
    <property type="molecule type" value="Genomic_DNA"/>
</dbReference>
<dbReference type="GO" id="GO:0005886">
    <property type="term" value="C:plasma membrane"/>
    <property type="evidence" value="ECO:0007669"/>
    <property type="project" value="UniProtKB-SubCell"/>
</dbReference>
<dbReference type="Proteomes" id="UP000654279">
    <property type="component" value="Unassembled WGS sequence"/>
</dbReference>
<protein>
    <recommendedName>
        <fullName evidence="4">Probable multidrug resistance protein NorM</fullName>
    </recommendedName>
    <alternativeName>
        <fullName evidence="12">Multidrug-efflux transporter</fullName>
    </alternativeName>
</protein>
<evidence type="ECO:0000256" key="12">
    <source>
        <dbReference type="ARBA" id="ARBA00031636"/>
    </source>
</evidence>
<dbReference type="PANTHER" id="PTHR43298">
    <property type="entry name" value="MULTIDRUG RESISTANCE PROTEIN NORM-RELATED"/>
    <property type="match status" value="1"/>
</dbReference>
<evidence type="ECO:0000313" key="14">
    <source>
        <dbReference type="EMBL" id="MBC8529770.1"/>
    </source>
</evidence>
<dbReference type="GO" id="GO:0042910">
    <property type="term" value="F:xenobiotic transmembrane transporter activity"/>
    <property type="evidence" value="ECO:0007669"/>
    <property type="project" value="InterPro"/>
</dbReference>
<evidence type="ECO:0000256" key="5">
    <source>
        <dbReference type="ARBA" id="ARBA00022448"/>
    </source>
</evidence>
<dbReference type="GO" id="GO:0006811">
    <property type="term" value="P:monoatomic ion transport"/>
    <property type="evidence" value="ECO:0007669"/>
    <property type="project" value="UniProtKB-KW"/>
</dbReference>
<sequence>MLEKYFGGRDFWNAVLRLAIPIAFQNLLTSSFTLVDTIMIGQLGEVPLAAVGMAGQWSWLLNIVLFGFMSGASVFIAQYWGTKDMPGIQRTYGLLLVCAAAGGLIFMGVGLCAPGWVLGLFTQEAPVAAEGVSYLQLAALSFPAIALNQTFTTLLRSTEQVKLPMYVTAVSVAANAALNAVFIFGLGMGVRGAALATAISAWISPLVLFIVALKTRNIMIAPAKRLFHWTGEFIGQFLRISLPVLLNESLWAVGTVGYNILYGNVDTQFYAALTIFRSIENIGFVFFVGLCHACAVLVGKKVGSGLMREAVDDGRRFTFVAIAFSLLVGGGVIALRDVIMLAFNVSATVNAAAHTIMLCYGLELWLRNIPYILIVGVFRAGGDTRTGLKYDILCVWLLALPLSCLGALVFKWPLTTVYLVMLLAEDLPKVLLCLRRFRSRAWLMPVTDQGRQALEQQ</sequence>
<keyword evidence="10" id="KW-0406">Ion transport</keyword>
<feature type="transmembrane region" description="Helical" evidence="13">
    <location>
        <begin position="233"/>
        <end position="261"/>
    </location>
</feature>
<keyword evidence="11 13" id="KW-0472">Membrane</keyword>
<dbReference type="Pfam" id="PF01554">
    <property type="entry name" value="MatE"/>
    <property type="match status" value="2"/>
</dbReference>
<accession>A0A926D3P3</accession>